<name>A0A915DH40_9BILA</name>
<protein>
    <submittedName>
        <fullName evidence="3">Uncharacterized protein</fullName>
    </submittedName>
</protein>
<evidence type="ECO:0000313" key="2">
    <source>
        <dbReference type="Proteomes" id="UP000887574"/>
    </source>
</evidence>
<proteinExistence type="predicted"/>
<dbReference type="Proteomes" id="UP000887574">
    <property type="component" value="Unplaced"/>
</dbReference>
<feature type="region of interest" description="Disordered" evidence="1">
    <location>
        <begin position="61"/>
        <end position="95"/>
    </location>
</feature>
<evidence type="ECO:0000256" key="1">
    <source>
        <dbReference type="SAM" id="MobiDB-lite"/>
    </source>
</evidence>
<sequence length="121" mass="13862">MVTVLGPRMRNFRAYGYPEVGKNKRVSKAVRNMIGKKSISNKSVSRQFDYSLSKLMKTLSQAKEHQRMDGEGTGAEATNTSKRSKRKRLDGVGRQVSNPDFDVELALWIREKRENKQPMSR</sequence>
<dbReference type="AlphaFoldDB" id="A0A915DH40"/>
<reference evidence="3" key="1">
    <citation type="submission" date="2022-11" db="UniProtKB">
        <authorList>
            <consortium name="WormBaseParasite"/>
        </authorList>
    </citation>
    <scope>IDENTIFICATION</scope>
</reference>
<accession>A0A915DH40</accession>
<evidence type="ECO:0000313" key="3">
    <source>
        <dbReference type="WBParaSite" id="jg19394"/>
    </source>
</evidence>
<keyword evidence="2" id="KW-1185">Reference proteome</keyword>
<organism evidence="2 3">
    <name type="scientific">Ditylenchus dipsaci</name>
    <dbReference type="NCBI Taxonomy" id="166011"/>
    <lineage>
        <taxon>Eukaryota</taxon>
        <taxon>Metazoa</taxon>
        <taxon>Ecdysozoa</taxon>
        <taxon>Nematoda</taxon>
        <taxon>Chromadorea</taxon>
        <taxon>Rhabditida</taxon>
        <taxon>Tylenchina</taxon>
        <taxon>Tylenchomorpha</taxon>
        <taxon>Sphaerularioidea</taxon>
        <taxon>Anguinidae</taxon>
        <taxon>Anguininae</taxon>
        <taxon>Ditylenchus</taxon>
    </lineage>
</organism>
<dbReference type="WBParaSite" id="jg19394">
    <property type="protein sequence ID" value="jg19394"/>
    <property type="gene ID" value="jg19394"/>
</dbReference>